<proteinExistence type="predicted"/>
<evidence type="ECO:0000313" key="1">
    <source>
        <dbReference type="EMBL" id="THU54315.1"/>
    </source>
</evidence>
<dbReference type="EMBL" id="PYDT01000008">
    <property type="protein sequence ID" value="THU54315.1"/>
    <property type="molecule type" value="Genomic_DNA"/>
</dbReference>
<dbReference type="Proteomes" id="UP000317650">
    <property type="component" value="Chromosome 10"/>
</dbReference>
<sequence length="82" mass="8864">MDAAEYGFCVSAEGLWRALSRSSSEITALRVSAAITVKCIESLPSELLGSGCEVSSVRESTAHVCSRRQRNTGVKRGPRYDL</sequence>
<dbReference type="AlphaFoldDB" id="A0A4S8IZE8"/>
<organism evidence="1 2">
    <name type="scientific">Musa balbisiana</name>
    <name type="common">Banana</name>
    <dbReference type="NCBI Taxonomy" id="52838"/>
    <lineage>
        <taxon>Eukaryota</taxon>
        <taxon>Viridiplantae</taxon>
        <taxon>Streptophyta</taxon>
        <taxon>Embryophyta</taxon>
        <taxon>Tracheophyta</taxon>
        <taxon>Spermatophyta</taxon>
        <taxon>Magnoliopsida</taxon>
        <taxon>Liliopsida</taxon>
        <taxon>Zingiberales</taxon>
        <taxon>Musaceae</taxon>
        <taxon>Musa</taxon>
    </lineage>
</organism>
<keyword evidence="2" id="KW-1185">Reference proteome</keyword>
<protein>
    <submittedName>
        <fullName evidence="1">Uncharacterized protein</fullName>
    </submittedName>
</protein>
<name>A0A4S8IZE8_MUSBA</name>
<evidence type="ECO:0000313" key="2">
    <source>
        <dbReference type="Proteomes" id="UP000317650"/>
    </source>
</evidence>
<reference evidence="1 2" key="1">
    <citation type="journal article" date="2019" name="Nat. Plants">
        <title>Genome sequencing of Musa balbisiana reveals subgenome evolution and function divergence in polyploid bananas.</title>
        <authorList>
            <person name="Yao X."/>
        </authorList>
    </citation>
    <scope>NUCLEOTIDE SEQUENCE [LARGE SCALE GENOMIC DNA]</scope>
    <source>
        <strain evidence="2">cv. DH-PKW</strain>
        <tissue evidence="1">Leaves</tissue>
    </source>
</reference>
<accession>A0A4S8IZE8</accession>
<comment type="caution">
    <text evidence="1">The sequence shown here is derived from an EMBL/GenBank/DDBJ whole genome shotgun (WGS) entry which is preliminary data.</text>
</comment>
<gene>
    <name evidence="1" type="ORF">C4D60_Mb10t23780</name>
</gene>